<feature type="domain" description="Ion transport" evidence="6">
    <location>
        <begin position="27"/>
        <end position="234"/>
    </location>
</feature>
<dbReference type="Pfam" id="PF00520">
    <property type="entry name" value="Ion_trans"/>
    <property type="match status" value="1"/>
</dbReference>
<protein>
    <recommendedName>
        <fullName evidence="6">Ion transport domain-containing protein</fullName>
    </recommendedName>
</protein>
<feature type="transmembrane region" description="Helical" evidence="5">
    <location>
        <begin position="90"/>
        <end position="112"/>
    </location>
</feature>
<evidence type="ECO:0000256" key="1">
    <source>
        <dbReference type="ARBA" id="ARBA00004141"/>
    </source>
</evidence>
<evidence type="ECO:0000256" key="5">
    <source>
        <dbReference type="SAM" id="Phobius"/>
    </source>
</evidence>
<reference evidence="7 8" key="1">
    <citation type="journal article" date="2019" name="Int. J. Syst. Evol. Microbiol.">
        <title>The Global Catalogue of Microorganisms (GCM) 10K type strain sequencing project: providing services to taxonomists for standard genome sequencing and annotation.</title>
        <authorList>
            <consortium name="The Broad Institute Genomics Platform"/>
            <consortium name="The Broad Institute Genome Sequencing Center for Infectious Disease"/>
            <person name="Wu L."/>
            <person name="Ma J."/>
        </authorList>
    </citation>
    <scope>NUCLEOTIDE SEQUENCE [LARGE SCALE GENOMIC DNA]</scope>
    <source>
        <strain evidence="7 8">JCM 15313</strain>
    </source>
</reference>
<dbReference type="SUPFAM" id="SSF81324">
    <property type="entry name" value="Voltage-gated potassium channels"/>
    <property type="match status" value="1"/>
</dbReference>
<dbReference type="InterPro" id="IPR043203">
    <property type="entry name" value="VGCC_Ca_Na"/>
</dbReference>
<evidence type="ECO:0000256" key="4">
    <source>
        <dbReference type="ARBA" id="ARBA00023136"/>
    </source>
</evidence>
<dbReference type="Gene3D" id="1.20.120.350">
    <property type="entry name" value="Voltage-gated potassium channels. Chain C"/>
    <property type="match status" value="1"/>
</dbReference>
<feature type="transmembrane region" description="Helical" evidence="5">
    <location>
        <begin position="27"/>
        <end position="45"/>
    </location>
</feature>
<comment type="caution">
    <text evidence="7">The sequence shown here is derived from an EMBL/GenBank/DDBJ whole genome shotgun (WGS) entry which is preliminary data.</text>
</comment>
<keyword evidence="8" id="KW-1185">Reference proteome</keyword>
<keyword evidence="2 5" id="KW-0812">Transmembrane</keyword>
<name>A0ABN2TKM6_9ACTN</name>
<keyword evidence="3 5" id="KW-1133">Transmembrane helix</keyword>
<gene>
    <name evidence="7" type="ORF">GCM10009799_44080</name>
</gene>
<dbReference type="PANTHER" id="PTHR10037:SF62">
    <property type="entry name" value="SODIUM CHANNEL PROTEIN 60E"/>
    <property type="match status" value="1"/>
</dbReference>
<keyword evidence="4 5" id="KW-0472">Membrane</keyword>
<evidence type="ECO:0000313" key="8">
    <source>
        <dbReference type="Proteomes" id="UP001501585"/>
    </source>
</evidence>
<evidence type="ECO:0000256" key="2">
    <source>
        <dbReference type="ARBA" id="ARBA00022692"/>
    </source>
</evidence>
<feature type="transmembrane region" description="Helical" evidence="5">
    <location>
        <begin position="133"/>
        <end position="153"/>
    </location>
</feature>
<dbReference type="InterPro" id="IPR027359">
    <property type="entry name" value="Volt_channel_dom_sf"/>
</dbReference>
<sequence>MSGVNMGEWMSVGAFRDGARRIVDAGWFQNAVITMIMLNGAVLGLQTYDAHADQFTTLFVMAEHVFVGFFVVELLLKLCARGGVFFREPWNWFDVVVVGVSLIPATSGFSVVRTLRLLRLISVIPQMRTIVNALFRAVPGLGTVIALLFVIIYTSAVMGANLFREHAPEFFGNVGIALYTVFRLLTTEDWPEVSNAVIDQAPYAWLYFVVVIVISAFIVLNLIIGVIVTSLQDEVDNGRWAEDQKIEQHLHDQLMARIEALSDQVAILDERVRELGGDGDPDPDRETAR</sequence>
<dbReference type="InterPro" id="IPR005821">
    <property type="entry name" value="Ion_trans_dom"/>
</dbReference>
<dbReference type="Gene3D" id="1.10.287.70">
    <property type="match status" value="1"/>
</dbReference>
<evidence type="ECO:0000256" key="3">
    <source>
        <dbReference type="ARBA" id="ARBA00022989"/>
    </source>
</evidence>
<feature type="transmembrane region" description="Helical" evidence="5">
    <location>
        <begin position="57"/>
        <end position="78"/>
    </location>
</feature>
<dbReference type="Proteomes" id="UP001501585">
    <property type="component" value="Unassembled WGS sequence"/>
</dbReference>
<dbReference type="EMBL" id="BAAAPC010000022">
    <property type="protein sequence ID" value="GAA2011070.1"/>
    <property type="molecule type" value="Genomic_DNA"/>
</dbReference>
<organism evidence="7 8">
    <name type="scientific">Nocardiopsis rhodophaea</name>
    <dbReference type="NCBI Taxonomy" id="280238"/>
    <lineage>
        <taxon>Bacteria</taxon>
        <taxon>Bacillati</taxon>
        <taxon>Actinomycetota</taxon>
        <taxon>Actinomycetes</taxon>
        <taxon>Streptosporangiales</taxon>
        <taxon>Nocardiopsidaceae</taxon>
        <taxon>Nocardiopsis</taxon>
    </lineage>
</organism>
<proteinExistence type="predicted"/>
<dbReference type="PANTHER" id="PTHR10037">
    <property type="entry name" value="VOLTAGE-GATED CATION CHANNEL CALCIUM AND SODIUM"/>
    <property type="match status" value="1"/>
</dbReference>
<evidence type="ECO:0000313" key="7">
    <source>
        <dbReference type="EMBL" id="GAA2011070.1"/>
    </source>
</evidence>
<accession>A0ABN2TKM6</accession>
<evidence type="ECO:0000259" key="6">
    <source>
        <dbReference type="Pfam" id="PF00520"/>
    </source>
</evidence>
<comment type="subcellular location">
    <subcellularLocation>
        <location evidence="1">Membrane</location>
        <topology evidence="1">Multi-pass membrane protein</topology>
    </subcellularLocation>
</comment>
<feature type="transmembrane region" description="Helical" evidence="5">
    <location>
        <begin position="204"/>
        <end position="229"/>
    </location>
</feature>